<dbReference type="SMART" id="SM00369">
    <property type="entry name" value="LRR_TYP"/>
    <property type="match status" value="6"/>
</dbReference>
<comment type="caution">
    <text evidence="6">The sequence shown here is derived from an EMBL/GenBank/DDBJ whole genome shotgun (WGS) entry which is preliminary data.</text>
</comment>
<dbReference type="InterPro" id="IPR003591">
    <property type="entry name" value="Leu-rich_rpt_typical-subtyp"/>
</dbReference>
<keyword evidence="7" id="KW-1185">Reference proteome</keyword>
<gene>
    <name evidence="6" type="ORF">FA13DRAFT_1775643</name>
</gene>
<evidence type="ECO:0000313" key="7">
    <source>
        <dbReference type="Proteomes" id="UP000298030"/>
    </source>
</evidence>
<keyword evidence="4" id="KW-0677">Repeat</keyword>
<name>A0A4Y7T5Z2_COPMI</name>
<dbReference type="Pfam" id="PF13855">
    <property type="entry name" value="LRR_8"/>
    <property type="match status" value="1"/>
</dbReference>
<feature type="region of interest" description="Disordered" evidence="5">
    <location>
        <begin position="485"/>
        <end position="521"/>
    </location>
</feature>
<dbReference type="GO" id="GO:0005737">
    <property type="term" value="C:cytoplasm"/>
    <property type="evidence" value="ECO:0007669"/>
    <property type="project" value="UniProtKB-SubCell"/>
</dbReference>
<proteinExistence type="predicted"/>
<evidence type="ECO:0000313" key="6">
    <source>
        <dbReference type="EMBL" id="TEB28979.1"/>
    </source>
</evidence>
<dbReference type="PRINTS" id="PR00019">
    <property type="entry name" value="LEURICHRPT"/>
</dbReference>
<feature type="region of interest" description="Disordered" evidence="5">
    <location>
        <begin position="163"/>
        <end position="183"/>
    </location>
</feature>
<feature type="compositionally biased region" description="Low complexity" evidence="5">
    <location>
        <begin position="18"/>
        <end position="41"/>
    </location>
</feature>
<feature type="region of interest" description="Disordered" evidence="5">
    <location>
        <begin position="1"/>
        <end position="70"/>
    </location>
</feature>
<protein>
    <submittedName>
        <fullName evidence="6">L domain-like protein</fullName>
    </submittedName>
</protein>
<dbReference type="InterPro" id="IPR001611">
    <property type="entry name" value="Leu-rich_rpt"/>
</dbReference>
<evidence type="ECO:0000256" key="4">
    <source>
        <dbReference type="ARBA" id="ARBA00022737"/>
    </source>
</evidence>
<evidence type="ECO:0000256" key="3">
    <source>
        <dbReference type="ARBA" id="ARBA00022614"/>
    </source>
</evidence>
<keyword evidence="3" id="KW-0433">Leucine-rich repeat</keyword>
<comment type="subcellular location">
    <subcellularLocation>
        <location evidence="1">Cytoplasm</location>
    </subcellularLocation>
</comment>
<dbReference type="InterPro" id="IPR032675">
    <property type="entry name" value="LRR_dom_sf"/>
</dbReference>
<dbReference type="Gene3D" id="3.80.10.10">
    <property type="entry name" value="Ribonuclease Inhibitor"/>
    <property type="match status" value="3"/>
</dbReference>
<dbReference type="Proteomes" id="UP000298030">
    <property type="component" value="Unassembled WGS sequence"/>
</dbReference>
<feature type="region of interest" description="Disordered" evidence="5">
    <location>
        <begin position="82"/>
        <end position="114"/>
    </location>
</feature>
<sequence>MSRIPAANRPPRSPLKPPSSTITPSTPSRSSRLTPTTPSSRMKPPPARATTPTRKRKTEEPATEAKPALSIKEAIALKRAEAKKSQQAGGGGLNDVNTLEDALPTSSHQVEEEPDLLGRLPLRETIEKARSTGTLNLSSRSLPCLPSGLFEIHLNITPDPLKSVENEPKLPPPEEEPVVRRGGKRGAPAWFEAQDLVVLKAMNNDIKEIQHEISYFGSLKTIDLHKNLLTSLPKTFADLSFLTILDLSQNQLTSLPDNLWSLPELTTLNISDNMLRSLPFAAPFQSASKRPGPNSYASTDFFTPAVVRAVAPLPKLVNLNASHNRISASSIDLNIPSSIVKLDLSENPIGDADTLLQKLATLPRLSELRFEKAEIHDGTITPVLFSSFTSPPFPRLRLLDFSETTVAFPSVQATFSSLTQELEYDFTNDDPAPGVTRILVGKRVIKETWEIDLERRAHGRVNKGSGLGDWEPETPKPRARTLSTAAPVPEITATPASPPPVPQTRQPRKPPSTPISRKEAVKEAWEIEAEQGLLTEGGKRRARAAAAAREEEERSAASSSTSNGLSLSNAKYYNATTQTLTLPASSPAPKATGVHNRSFSLASSSFTSPSPAPRTEDLAMPAPTLPLSVILAQPFAESLRVLILTNRRLDRSFAVPNDITASGFLPCLEELDLEGCNFDDAVPVQRVAPSEDGTSGISMTPSSNEQLLPTLTKLFPSLRSLNLSYNRISDAALTFEALSGLILQSAGRKGLRVLKLRGNRLSELNGFQKVAELFKGNRAVPEWKMEELDLRDNEVGKLPAELGLLPLDVFLVEGNTFRVPQRRVWEREGTKGLLSWLRGRIE</sequence>
<dbReference type="PANTHER" id="PTHR15454:SF69">
    <property type="entry name" value="SERINE_THREONINE-PROTEIN KINASE 11-INTERACTING PROTEIN"/>
    <property type="match status" value="1"/>
</dbReference>
<reference evidence="6 7" key="1">
    <citation type="journal article" date="2019" name="Nat. Ecol. Evol.">
        <title>Megaphylogeny resolves global patterns of mushroom evolution.</title>
        <authorList>
            <person name="Varga T."/>
            <person name="Krizsan K."/>
            <person name="Foldi C."/>
            <person name="Dima B."/>
            <person name="Sanchez-Garcia M."/>
            <person name="Sanchez-Ramirez S."/>
            <person name="Szollosi G.J."/>
            <person name="Szarkandi J.G."/>
            <person name="Papp V."/>
            <person name="Albert L."/>
            <person name="Andreopoulos W."/>
            <person name="Angelini C."/>
            <person name="Antonin V."/>
            <person name="Barry K.W."/>
            <person name="Bougher N.L."/>
            <person name="Buchanan P."/>
            <person name="Buyck B."/>
            <person name="Bense V."/>
            <person name="Catcheside P."/>
            <person name="Chovatia M."/>
            <person name="Cooper J."/>
            <person name="Damon W."/>
            <person name="Desjardin D."/>
            <person name="Finy P."/>
            <person name="Geml J."/>
            <person name="Haridas S."/>
            <person name="Hughes K."/>
            <person name="Justo A."/>
            <person name="Karasinski D."/>
            <person name="Kautmanova I."/>
            <person name="Kiss B."/>
            <person name="Kocsube S."/>
            <person name="Kotiranta H."/>
            <person name="LaButti K.M."/>
            <person name="Lechner B.E."/>
            <person name="Liimatainen K."/>
            <person name="Lipzen A."/>
            <person name="Lukacs Z."/>
            <person name="Mihaltcheva S."/>
            <person name="Morgado L.N."/>
            <person name="Niskanen T."/>
            <person name="Noordeloos M.E."/>
            <person name="Ohm R.A."/>
            <person name="Ortiz-Santana B."/>
            <person name="Ovrebo C."/>
            <person name="Racz N."/>
            <person name="Riley R."/>
            <person name="Savchenko A."/>
            <person name="Shiryaev A."/>
            <person name="Soop K."/>
            <person name="Spirin V."/>
            <person name="Szebenyi C."/>
            <person name="Tomsovsky M."/>
            <person name="Tulloss R.E."/>
            <person name="Uehling J."/>
            <person name="Grigoriev I.V."/>
            <person name="Vagvolgyi C."/>
            <person name="Papp T."/>
            <person name="Martin F.M."/>
            <person name="Miettinen O."/>
            <person name="Hibbett D.S."/>
            <person name="Nagy L.G."/>
        </authorList>
    </citation>
    <scope>NUCLEOTIDE SEQUENCE [LARGE SCALE GENOMIC DNA]</scope>
    <source>
        <strain evidence="6 7">FP101781</strain>
    </source>
</reference>
<dbReference type="AlphaFoldDB" id="A0A4Y7T5Z2"/>
<accession>A0A4Y7T5Z2</accession>
<dbReference type="STRING" id="71717.A0A4Y7T5Z2"/>
<keyword evidence="2" id="KW-0963">Cytoplasm</keyword>
<evidence type="ECO:0000256" key="1">
    <source>
        <dbReference type="ARBA" id="ARBA00004496"/>
    </source>
</evidence>
<organism evidence="6 7">
    <name type="scientific">Coprinellus micaceus</name>
    <name type="common">Glistening ink-cap mushroom</name>
    <name type="synonym">Coprinus micaceus</name>
    <dbReference type="NCBI Taxonomy" id="71717"/>
    <lineage>
        <taxon>Eukaryota</taxon>
        <taxon>Fungi</taxon>
        <taxon>Dikarya</taxon>
        <taxon>Basidiomycota</taxon>
        <taxon>Agaricomycotina</taxon>
        <taxon>Agaricomycetes</taxon>
        <taxon>Agaricomycetidae</taxon>
        <taxon>Agaricales</taxon>
        <taxon>Agaricineae</taxon>
        <taxon>Psathyrellaceae</taxon>
        <taxon>Coprinellus</taxon>
    </lineage>
</organism>
<feature type="region of interest" description="Disordered" evidence="5">
    <location>
        <begin position="460"/>
        <end position="479"/>
    </location>
</feature>
<dbReference type="OrthoDB" id="1517790at2759"/>
<evidence type="ECO:0000256" key="5">
    <source>
        <dbReference type="SAM" id="MobiDB-lite"/>
    </source>
</evidence>
<evidence type="ECO:0000256" key="2">
    <source>
        <dbReference type="ARBA" id="ARBA00022490"/>
    </source>
</evidence>
<dbReference type="SUPFAM" id="SSF52047">
    <property type="entry name" value="RNI-like"/>
    <property type="match status" value="1"/>
</dbReference>
<feature type="region of interest" description="Disordered" evidence="5">
    <location>
        <begin position="536"/>
        <end position="567"/>
    </location>
</feature>
<dbReference type="PROSITE" id="PS51450">
    <property type="entry name" value="LRR"/>
    <property type="match status" value="2"/>
</dbReference>
<dbReference type="EMBL" id="QPFP01000029">
    <property type="protein sequence ID" value="TEB28979.1"/>
    <property type="molecule type" value="Genomic_DNA"/>
</dbReference>
<dbReference type="Pfam" id="PF13516">
    <property type="entry name" value="LRR_6"/>
    <property type="match status" value="1"/>
</dbReference>
<dbReference type="PANTHER" id="PTHR15454">
    <property type="entry name" value="NISCHARIN RELATED"/>
    <property type="match status" value="1"/>
</dbReference>
<dbReference type="SMART" id="SM00364">
    <property type="entry name" value="LRR_BAC"/>
    <property type="match status" value="3"/>
</dbReference>